<evidence type="ECO:0000313" key="2">
    <source>
        <dbReference type="EMBL" id="PHI10803.1"/>
    </source>
</evidence>
<dbReference type="Proteomes" id="UP000224507">
    <property type="component" value="Unassembled WGS sequence"/>
</dbReference>
<gene>
    <name evidence="2" type="ORF">CBG56_12315</name>
</gene>
<dbReference type="AlphaFoldDB" id="A0A2C6C309"/>
<dbReference type="Pfam" id="PF23343">
    <property type="entry name" value="REP_ORF2-G2P"/>
    <property type="match status" value="1"/>
</dbReference>
<feature type="domain" description="Replication-associated protein ORF2/G2P" evidence="1">
    <location>
        <begin position="79"/>
        <end position="180"/>
    </location>
</feature>
<sequence length="284" mass="34233">MKFYNTKEIKSKNITEYIFNIDALTAFDFKRRPGRKRRDFEELSSIEKAESMQRRKAYYQDKRFEIKRIIDCNYDDKSTFLTLTFKENIQDIERANREFTLFIKRLKRYLKNQQLKYIATWELQQRGAIHYHLVLFSVPYIDNKKLGELWANGFIKINKIKETVKNEAVGVYITKYFVKDLEKKANQKKAYFCSRNLIKPKETKKKLDFDEMNDILTDEKDLLYIKNFIARELLEIDVSTGEKIYREVKKVYVVKKNKEMDLQNKKNMLNSEVRQKELSPNNSI</sequence>
<dbReference type="RefSeq" id="WP_098997899.1">
    <property type="nucleotide sequence ID" value="NZ_JAYFGY010000025.1"/>
</dbReference>
<protein>
    <submittedName>
        <fullName evidence="2">Rep protein</fullName>
    </submittedName>
</protein>
<accession>A0A2C6C309</accession>
<organism evidence="2 3">
    <name type="scientific">Fusobacterium nucleatum subsp. polymorphum</name>
    <name type="common">Fusobacterium polymorphum</name>
    <dbReference type="NCBI Taxonomy" id="76857"/>
    <lineage>
        <taxon>Bacteria</taxon>
        <taxon>Fusobacteriati</taxon>
        <taxon>Fusobacteriota</taxon>
        <taxon>Fusobacteriia</taxon>
        <taxon>Fusobacteriales</taxon>
        <taxon>Fusobacteriaceae</taxon>
        <taxon>Fusobacterium</taxon>
    </lineage>
</organism>
<evidence type="ECO:0000313" key="3">
    <source>
        <dbReference type="Proteomes" id="UP000224507"/>
    </source>
</evidence>
<reference evidence="2 3" key="1">
    <citation type="submission" date="2017-06" db="EMBL/GenBank/DDBJ databases">
        <title>Draft genome sequence of Fusobacterium nucleatum subsp. polymorphum KCOM 1274 (=ChDC F309).</title>
        <authorList>
            <person name="Kook J.-K."/>
            <person name="Park S.-N."/>
            <person name="Lim Y.K."/>
            <person name="Roh H."/>
        </authorList>
    </citation>
    <scope>NUCLEOTIDE SEQUENCE [LARGE SCALE GENOMIC DNA]</scope>
    <source>
        <strain evidence="3">KCOM 1274 (ChDC F309)</strain>
    </source>
</reference>
<comment type="caution">
    <text evidence="2">The sequence shown here is derived from an EMBL/GenBank/DDBJ whole genome shotgun (WGS) entry which is preliminary data.</text>
</comment>
<dbReference type="InterPro" id="IPR056906">
    <property type="entry name" value="ORF2/G2P_dom"/>
</dbReference>
<evidence type="ECO:0000259" key="1">
    <source>
        <dbReference type="Pfam" id="PF23343"/>
    </source>
</evidence>
<dbReference type="EMBL" id="NIRO01000038">
    <property type="protein sequence ID" value="PHI10803.1"/>
    <property type="molecule type" value="Genomic_DNA"/>
</dbReference>
<proteinExistence type="predicted"/>
<name>A0A2C6C309_FUSNP</name>